<proteinExistence type="inferred from homology"/>
<reference evidence="11 12" key="1">
    <citation type="journal article" date="2019" name="ACS Chem. Biol.">
        <title>Identification and Mobilization of a Cryptic Antibiotic Biosynthesis Gene Locus from a Human-Pathogenic Nocardia Isolate.</title>
        <authorList>
            <person name="Herisse M."/>
            <person name="Ishida K."/>
            <person name="Porter J.L."/>
            <person name="Howden B."/>
            <person name="Hertweck C."/>
            <person name="Stinear T.P."/>
            <person name="Pidot S.J."/>
        </authorList>
    </citation>
    <scope>NUCLEOTIDE SEQUENCE [LARGE SCALE GENOMIC DNA]</scope>
    <source>
        <strain evidence="11 12">AUSMDU00012717</strain>
    </source>
</reference>
<keyword evidence="8" id="KW-0206">Cytoskeleton</keyword>
<evidence type="ECO:0000256" key="5">
    <source>
        <dbReference type="ARBA" id="ARBA00022741"/>
    </source>
</evidence>
<feature type="transmembrane region" description="Helical" evidence="9">
    <location>
        <begin position="669"/>
        <end position="693"/>
    </location>
</feature>
<dbReference type="Pfam" id="PF07714">
    <property type="entry name" value="PK_Tyr_Ser-Thr"/>
    <property type="match status" value="1"/>
</dbReference>
<dbReference type="InterPro" id="IPR000719">
    <property type="entry name" value="Prot_kinase_dom"/>
</dbReference>
<dbReference type="PANTHER" id="PTHR43289">
    <property type="entry name" value="MITOGEN-ACTIVATED PROTEIN KINASE KINASE KINASE 20-RELATED"/>
    <property type="match status" value="1"/>
</dbReference>
<keyword evidence="5" id="KW-0547">Nucleotide-binding</keyword>
<keyword evidence="9" id="KW-1133">Transmembrane helix</keyword>
<protein>
    <submittedName>
        <fullName evidence="11">Protein kinase</fullName>
    </submittedName>
</protein>
<organism evidence="11 12">
    <name type="scientific">Nocardia arthritidis</name>
    <dbReference type="NCBI Taxonomy" id="228602"/>
    <lineage>
        <taxon>Bacteria</taxon>
        <taxon>Bacillati</taxon>
        <taxon>Actinomycetota</taxon>
        <taxon>Actinomycetes</taxon>
        <taxon>Mycobacteriales</taxon>
        <taxon>Nocardiaceae</taxon>
        <taxon>Nocardia</taxon>
    </lineage>
</organism>
<evidence type="ECO:0000256" key="7">
    <source>
        <dbReference type="ARBA" id="ARBA00022840"/>
    </source>
</evidence>
<dbReference type="KEGG" id="nah:F5544_02195"/>
<keyword evidence="6 11" id="KW-0418">Kinase</keyword>
<keyword evidence="12" id="KW-1185">Reference proteome</keyword>
<comment type="subcellular location">
    <subcellularLocation>
        <location evidence="1">Cytoplasm</location>
        <location evidence="1">Cytoskeleton</location>
        <location evidence="1">Microtubule organizing center</location>
        <location evidence="1">Centrosome</location>
    </subcellularLocation>
    <subcellularLocation>
        <location evidence="2">Cytoplasm</location>
        <location evidence="2">Cytoskeleton</location>
        <location evidence="2">Spindle pole</location>
    </subcellularLocation>
</comment>
<feature type="transmembrane region" description="Helical" evidence="9">
    <location>
        <begin position="498"/>
        <end position="525"/>
    </location>
</feature>
<feature type="transmembrane region" description="Helical" evidence="9">
    <location>
        <begin position="556"/>
        <end position="575"/>
    </location>
</feature>
<dbReference type="AlphaFoldDB" id="A0A6G9Y591"/>
<evidence type="ECO:0000313" key="12">
    <source>
        <dbReference type="Proteomes" id="UP000503540"/>
    </source>
</evidence>
<accession>A0A6G9Y591</accession>
<keyword evidence="8" id="KW-0963">Cytoplasm</keyword>
<dbReference type="PANTHER" id="PTHR43289:SF34">
    <property type="entry name" value="SERINE_THREONINE-PROTEIN KINASE YBDM-RELATED"/>
    <property type="match status" value="1"/>
</dbReference>
<dbReference type="CDD" id="cd14014">
    <property type="entry name" value="STKc_PknB_like"/>
    <property type="match status" value="1"/>
</dbReference>
<evidence type="ECO:0000256" key="6">
    <source>
        <dbReference type="ARBA" id="ARBA00022777"/>
    </source>
</evidence>
<comment type="similarity">
    <text evidence="3">Belongs to the protein kinase superfamily. NEK Ser/Thr protein kinase family. NIMA subfamily.</text>
</comment>
<evidence type="ECO:0000256" key="9">
    <source>
        <dbReference type="SAM" id="Phobius"/>
    </source>
</evidence>
<dbReference type="GO" id="GO:0004674">
    <property type="term" value="F:protein serine/threonine kinase activity"/>
    <property type="evidence" value="ECO:0007669"/>
    <property type="project" value="TreeGrafter"/>
</dbReference>
<dbReference type="GO" id="GO:0005524">
    <property type="term" value="F:ATP binding"/>
    <property type="evidence" value="ECO:0007669"/>
    <property type="project" value="UniProtKB-KW"/>
</dbReference>
<keyword evidence="9" id="KW-0812">Transmembrane</keyword>
<dbReference type="Gene3D" id="1.10.510.10">
    <property type="entry name" value="Transferase(Phosphotransferase) domain 1"/>
    <property type="match status" value="2"/>
</dbReference>
<feature type="transmembrane region" description="Helical" evidence="9">
    <location>
        <begin position="587"/>
        <end position="613"/>
    </location>
</feature>
<dbReference type="EMBL" id="CP046172">
    <property type="protein sequence ID" value="QIS08359.1"/>
    <property type="molecule type" value="Genomic_DNA"/>
</dbReference>
<dbReference type="InterPro" id="IPR001245">
    <property type="entry name" value="Ser-Thr/Tyr_kinase_cat_dom"/>
</dbReference>
<gene>
    <name evidence="11" type="ORF">F5544_02195</name>
</gene>
<dbReference type="InterPro" id="IPR011009">
    <property type="entry name" value="Kinase-like_dom_sf"/>
</dbReference>
<sequence length="712" mass="78527">MTGSAAGTVARFAADWERCLRDIGREPPQVSDYVPDGTRVRLAVLAELVRIDLRRRWELDGVGKRIAEYRTEFPEVERCPQLVDLVCEEYLARRRHDGLELTEFLAEYPELAGAVRERVAESAAETVVALDEVGPGQRIDEFDLRTELGGGELGRVFLARQRSMQRLVAVRLSNGGGAPHTMAQLDHPHIVRVFDQRVVGAEVRLVYMQYLPGGTAAEVLARRRAGSTDEGGALLLRAVDSAMEAKGDIRPADSPVRAEIAGLSWPETVAWIGRRLADALDYAYRNGVVHLAIKPSNVLFTAEGIPKLADFTLHDSGYRAADSATKHDCLPYRSPEQLAVDLGPAVAPPDTRSDIYSLGALLWEMLTGTVPFAADTDDPATALEHRRGGIDPAALARIPADCPAALRRVLLTCLEPDPQRRWPDGATLAQQLELCLDPRARDLVDPPERSPWSRLRRWRIPLVALAILVPNALASVYNVQHNDKLIHHTQTLAAQHQFHIYTAVVNGLLFPIGAALLIYLGRYLLAVTHGLRHGKRYDPEVLRRTRTDAIHLGDRTVLVIFSLWLLSGLAFPIVLHGTAETVTAADYLHFVALHVVSGAIAVTYPFFLVNCYMIRCIYPMFLSHGEIRAEDVRRLQGLRRRSAVYLIVAASIPLLAVLGATLLSTGDLARIIVAVRVLCIASIAAFIAVYILFRVLKQDIDALERVLAPAAR</sequence>
<dbReference type="RefSeq" id="WP_167471617.1">
    <property type="nucleotide sequence ID" value="NZ_CP046172.1"/>
</dbReference>
<dbReference type="SUPFAM" id="SSF56112">
    <property type="entry name" value="Protein kinase-like (PK-like)"/>
    <property type="match status" value="1"/>
</dbReference>
<evidence type="ECO:0000313" key="11">
    <source>
        <dbReference type="EMBL" id="QIS08359.1"/>
    </source>
</evidence>
<evidence type="ECO:0000256" key="3">
    <source>
        <dbReference type="ARBA" id="ARBA00010886"/>
    </source>
</evidence>
<keyword evidence="4" id="KW-0808">Transferase</keyword>
<feature type="domain" description="Protein kinase" evidence="10">
    <location>
        <begin position="142"/>
        <end position="434"/>
    </location>
</feature>
<evidence type="ECO:0000256" key="4">
    <source>
        <dbReference type="ARBA" id="ARBA00022679"/>
    </source>
</evidence>
<name>A0A6G9Y591_9NOCA</name>
<dbReference type="Proteomes" id="UP000503540">
    <property type="component" value="Chromosome"/>
</dbReference>
<evidence type="ECO:0000256" key="2">
    <source>
        <dbReference type="ARBA" id="ARBA00004647"/>
    </source>
</evidence>
<keyword evidence="7" id="KW-0067">ATP-binding</keyword>
<evidence type="ECO:0000256" key="8">
    <source>
        <dbReference type="ARBA" id="ARBA00023212"/>
    </source>
</evidence>
<dbReference type="PROSITE" id="PS50011">
    <property type="entry name" value="PROTEIN_KINASE_DOM"/>
    <property type="match status" value="1"/>
</dbReference>
<evidence type="ECO:0000259" key="10">
    <source>
        <dbReference type="PROSITE" id="PS50011"/>
    </source>
</evidence>
<keyword evidence="9" id="KW-0472">Membrane</keyword>
<evidence type="ECO:0000256" key="1">
    <source>
        <dbReference type="ARBA" id="ARBA00004300"/>
    </source>
</evidence>
<feature type="transmembrane region" description="Helical" evidence="9">
    <location>
        <begin position="643"/>
        <end position="663"/>
    </location>
</feature>